<evidence type="ECO:0000313" key="2">
    <source>
        <dbReference type="EMBL" id="BBY08776.1"/>
    </source>
</evidence>
<protein>
    <submittedName>
        <fullName evidence="2">Short-chain dehydrogenase</fullName>
    </submittedName>
</protein>
<gene>
    <name evidence="2" type="ORF">MNVI_40940</name>
</gene>
<comment type="similarity">
    <text evidence="1">Belongs to the short-chain dehydrogenases/reductases (SDR) family.</text>
</comment>
<dbReference type="Proteomes" id="UP000466894">
    <property type="component" value="Chromosome"/>
</dbReference>
<dbReference type="GO" id="GO:0030497">
    <property type="term" value="P:fatty acid elongation"/>
    <property type="evidence" value="ECO:0007669"/>
    <property type="project" value="TreeGrafter"/>
</dbReference>
<dbReference type="NCBIfam" id="NF004534">
    <property type="entry name" value="PRK05884.1"/>
    <property type="match status" value="1"/>
</dbReference>
<dbReference type="GO" id="GO:0016616">
    <property type="term" value="F:oxidoreductase activity, acting on the CH-OH group of donors, NAD or NADP as acceptor"/>
    <property type="evidence" value="ECO:0007669"/>
    <property type="project" value="TreeGrafter"/>
</dbReference>
<dbReference type="EMBL" id="AP022583">
    <property type="protein sequence ID" value="BBY08776.1"/>
    <property type="molecule type" value="Genomic_DNA"/>
</dbReference>
<organism evidence="2 3">
    <name type="scientific">Mycobacterium noviomagense</name>
    <dbReference type="NCBI Taxonomy" id="459858"/>
    <lineage>
        <taxon>Bacteria</taxon>
        <taxon>Bacillati</taxon>
        <taxon>Actinomycetota</taxon>
        <taxon>Actinomycetes</taxon>
        <taxon>Mycobacteriales</taxon>
        <taxon>Mycobacteriaceae</taxon>
        <taxon>Mycobacterium</taxon>
    </lineage>
</organism>
<dbReference type="InterPro" id="IPR036291">
    <property type="entry name" value="NAD(P)-bd_dom_sf"/>
</dbReference>
<dbReference type="CDD" id="cd05233">
    <property type="entry name" value="SDR_c"/>
    <property type="match status" value="1"/>
</dbReference>
<dbReference type="PANTHER" id="PTHR42760">
    <property type="entry name" value="SHORT-CHAIN DEHYDROGENASES/REDUCTASES FAMILY MEMBER"/>
    <property type="match status" value="1"/>
</dbReference>
<dbReference type="Pfam" id="PF13561">
    <property type="entry name" value="adh_short_C2"/>
    <property type="match status" value="1"/>
</dbReference>
<evidence type="ECO:0000256" key="1">
    <source>
        <dbReference type="ARBA" id="ARBA00006484"/>
    </source>
</evidence>
<dbReference type="Gene3D" id="3.40.50.720">
    <property type="entry name" value="NAD(P)-binding Rossmann-like Domain"/>
    <property type="match status" value="1"/>
</dbReference>
<reference evidence="2 3" key="1">
    <citation type="journal article" date="2019" name="Emerg. Microbes Infect.">
        <title>Comprehensive subspecies identification of 175 nontuberculous mycobacteria species based on 7547 genomic profiles.</title>
        <authorList>
            <person name="Matsumoto Y."/>
            <person name="Kinjo T."/>
            <person name="Motooka D."/>
            <person name="Nabeya D."/>
            <person name="Jung N."/>
            <person name="Uechi K."/>
            <person name="Horii T."/>
            <person name="Iida T."/>
            <person name="Fujita J."/>
            <person name="Nakamura S."/>
        </authorList>
    </citation>
    <scope>NUCLEOTIDE SEQUENCE [LARGE SCALE GENOMIC DNA]</scope>
    <source>
        <strain evidence="2 3">JCM 16367</strain>
    </source>
</reference>
<dbReference type="KEGG" id="mnv:MNVI_40940"/>
<dbReference type="SUPFAM" id="SSF51735">
    <property type="entry name" value="NAD(P)-binding Rossmann-fold domains"/>
    <property type="match status" value="1"/>
</dbReference>
<accession>A0A7I7PJN3</accession>
<dbReference type="AlphaFoldDB" id="A0A7I7PJN3"/>
<name>A0A7I7PJN3_9MYCO</name>
<dbReference type="PANTHER" id="PTHR42760:SF40">
    <property type="entry name" value="3-OXOACYL-[ACYL-CARRIER-PROTEIN] REDUCTASE, CHLOROPLASTIC"/>
    <property type="match status" value="1"/>
</dbReference>
<sequence>MRALFSVEHKEVMAVEVLVTGGDTELGRTVAEGFRDAGHKVTLAGARRDDLEVAAKELEADAIVCDNVDPASLAEARGLFPHHLDTIVNVPAPRWDAGDPRAYSLSDLAGAWRHAWDITVLSAVLTVQTVGDHLRSGGSIVGVVPENPQPGSADAAVKAALSNWVAGQASLFGTRGITVNAVASGRGAQPGYEGLTRTPPPVAAEIARLAVFLTTPAARHITGQTLHVSHGALAHFD</sequence>
<proteinExistence type="inferred from homology"/>
<dbReference type="InterPro" id="IPR002347">
    <property type="entry name" value="SDR_fam"/>
</dbReference>
<evidence type="ECO:0000313" key="3">
    <source>
        <dbReference type="Proteomes" id="UP000466894"/>
    </source>
</evidence>